<protein>
    <submittedName>
        <fullName evidence="1">Uncharacterized protein</fullName>
    </submittedName>
</protein>
<proteinExistence type="predicted"/>
<reference evidence="1 2" key="1">
    <citation type="submission" date="2020-10" db="EMBL/GenBank/DDBJ databases">
        <title>Connecting structure to function with the recovery of over 1000 high-quality activated sludge metagenome-assembled genomes encoding full-length rRNA genes using long-read sequencing.</title>
        <authorList>
            <person name="Singleton C.M."/>
            <person name="Petriglieri F."/>
            <person name="Kristensen J.M."/>
            <person name="Kirkegaard R.H."/>
            <person name="Michaelsen T.Y."/>
            <person name="Andersen M.H."/>
            <person name="Karst S.M."/>
            <person name="Dueholm M.S."/>
            <person name="Nielsen P.H."/>
            <person name="Albertsen M."/>
        </authorList>
    </citation>
    <scope>NUCLEOTIDE SEQUENCE [LARGE SCALE GENOMIC DNA]</scope>
    <source>
        <strain evidence="1">EsbW_18-Q3-R4-48_BATAC.463</strain>
    </source>
</reference>
<dbReference type="AlphaFoldDB" id="A0A935MUM4"/>
<organism evidence="1 2">
    <name type="scientific">Candidatus Dechloromonas phosphorivorans</name>
    <dbReference type="NCBI Taxonomy" id="2899244"/>
    <lineage>
        <taxon>Bacteria</taxon>
        <taxon>Pseudomonadati</taxon>
        <taxon>Pseudomonadota</taxon>
        <taxon>Betaproteobacteria</taxon>
        <taxon>Rhodocyclales</taxon>
        <taxon>Azonexaceae</taxon>
        <taxon>Dechloromonas</taxon>
    </lineage>
</organism>
<dbReference type="EMBL" id="JADJMS010000046">
    <property type="protein sequence ID" value="MBK7416839.1"/>
    <property type="molecule type" value="Genomic_DNA"/>
</dbReference>
<dbReference type="Proteomes" id="UP000739411">
    <property type="component" value="Unassembled WGS sequence"/>
</dbReference>
<gene>
    <name evidence="1" type="ORF">IPJ38_18780</name>
</gene>
<accession>A0A935MUM4</accession>
<name>A0A935MUM4_9RHOO</name>
<comment type="caution">
    <text evidence="1">The sequence shown here is derived from an EMBL/GenBank/DDBJ whole genome shotgun (WGS) entry which is preliminary data.</text>
</comment>
<evidence type="ECO:0000313" key="1">
    <source>
        <dbReference type="EMBL" id="MBK7416839.1"/>
    </source>
</evidence>
<sequence>MAPSIRQSSVVIYATGTVANRNNFTGIAKDGIGVKMGLNALVQGVAASGAKVGTSSAIEIDNQTSTVVMNLVTEIEQALKHGLGNPALLQSCLSMMGHG</sequence>
<evidence type="ECO:0000313" key="2">
    <source>
        <dbReference type="Proteomes" id="UP000739411"/>
    </source>
</evidence>